<comment type="similarity">
    <text evidence="7">Belongs to the binding-protein-dependent transport system permease family.</text>
</comment>
<organism evidence="9 10">
    <name type="scientific">Paenibacillus nasutitermitis</name>
    <dbReference type="NCBI Taxonomy" id="1652958"/>
    <lineage>
        <taxon>Bacteria</taxon>
        <taxon>Bacillati</taxon>
        <taxon>Bacillota</taxon>
        <taxon>Bacilli</taxon>
        <taxon>Bacillales</taxon>
        <taxon>Paenibacillaceae</taxon>
        <taxon>Paenibacillus</taxon>
    </lineage>
</organism>
<dbReference type="EMBL" id="BMHP01000004">
    <property type="protein sequence ID" value="GGD85695.1"/>
    <property type="molecule type" value="Genomic_DNA"/>
</dbReference>
<dbReference type="Proteomes" id="UP000612456">
    <property type="component" value="Unassembled WGS sequence"/>
</dbReference>
<gene>
    <name evidence="9" type="ORF">GCM10010911_50140</name>
</gene>
<dbReference type="InterPro" id="IPR000515">
    <property type="entry name" value="MetI-like"/>
</dbReference>
<evidence type="ECO:0000313" key="9">
    <source>
        <dbReference type="EMBL" id="GGD85695.1"/>
    </source>
</evidence>
<dbReference type="PANTHER" id="PTHR43744:SF12">
    <property type="entry name" value="ABC TRANSPORTER PERMEASE PROTEIN MG189-RELATED"/>
    <property type="match status" value="1"/>
</dbReference>
<dbReference type="Pfam" id="PF00528">
    <property type="entry name" value="BPD_transp_1"/>
    <property type="match status" value="1"/>
</dbReference>
<evidence type="ECO:0000256" key="6">
    <source>
        <dbReference type="ARBA" id="ARBA00023136"/>
    </source>
</evidence>
<name>A0A916ZBD9_9BACL</name>
<dbReference type="PROSITE" id="PS50928">
    <property type="entry name" value="ABC_TM1"/>
    <property type="match status" value="1"/>
</dbReference>
<comment type="subcellular location">
    <subcellularLocation>
        <location evidence="1 7">Cell membrane</location>
        <topology evidence="1 7">Multi-pass membrane protein</topology>
    </subcellularLocation>
</comment>
<dbReference type="GO" id="GO:0005886">
    <property type="term" value="C:plasma membrane"/>
    <property type="evidence" value="ECO:0007669"/>
    <property type="project" value="UniProtKB-SubCell"/>
</dbReference>
<sequence>MKVNTQSRPVSKPAPVRKRSSKRVSELWHDAFSYLVLCLLSLMILIPFAWMVSTSLKRKTDVYIFPPQWIPSPVQWHNYKDALTTFPFPLYTLNSAIIVVFVLAGVLFSCSFAAYGFSRLNAPGRNLIFLVLLSTMMLPGAVTMVPTYLFFNKMGWIDTFLPLIIPAWFGSAFYIFLIRQFYMGIPYELEDSARIDGCNTYGIWYKIIVPLSKPVLVTVGVFTFMGTWNDFMGPLIYLTDENKRTLALGLSYFQGSARSSPDLHLLMAASLYAITPCVILYFLSQKVFVKGMVFTGVKG</sequence>
<feature type="transmembrane region" description="Helical" evidence="7">
    <location>
        <begin position="127"/>
        <end position="151"/>
    </location>
</feature>
<evidence type="ECO:0000256" key="4">
    <source>
        <dbReference type="ARBA" id="ARBA00022692"/>
    </source>
</evidence>
<feature type="transmembrane region" description="Helical" evidence="7">
    <location>
        <begin position="203"/>
        <end position="225"/>
    </location>
</feature>
<keyword evidence="10" id="KW-1185">Reference proteome</keyword>
<evidence type="ECO:0000259" key="8">
    <source>
        <dbReference type="PROSITE" id="PS50928"/>
    </source>
</evidence>
<protein>
    <submittedName>
        <fullName evidence="9">Sugar ABC transporter permease</fullName>
    </submittedName>
</protein>
<feature type="transmembrane region" description="Helical" evidence="7">
    <location>
        <begin position="163"/>
        <end position="182"/>
    </location>
</feature>
<dbReference type="GO" id="GO:0055085">
    <property type="term" value="P:transmembrane transport"/>
    <property type="evidence" value="ECO:0007669"/>
    <property type="project" value="InterPro"/>
</dbReference>
<dbReference type="AlphaFoldDB" id="A0A916ZBD9"/>
<keyword evidence="4 7" id="KW-0812">Transmembrane</keyword>
<keyword evidence="2 7" id="KW-0813">Transport</keyword>
<comment type="caution">
    <text evidence="9">The sequence shown here is derived from an EMBL/GenBank/DDBJ whole genome shotgun (WGS) entry which is preliminary data.</text>
</comment>
<dbReference type="PANTHER" id="PTHR43744">
    <property type="entry name" value="ABC TRANSPORTER PERMEASE PROTEIN MG189-RELATED-RELATED"/>
    <property type="match status" value="1"/>
</dbReference>
<feature type="transmembrane region" description="Helical" evidence="7">
    <location>
        <begin position="263"/>
        <end position="283"/>
    </location>
</feature>
<dbReference type="InterPro" id="IPR035906">
    <property type="entry name" value="MetI-like_sf"/>
</dbReference>
<evidence type="ECO:0000256" key="7">
    <source>
        <dbReference type="RuleBase" id="RU363032"/>
    </source>
</evidence>
<reference evidence="9" key="1">
    <citation type="journal article" date="2014" name="Int. J. Syst. Evol. Microbiol.">
        <title>Complete genome sequence of Corynebacterium casei LMG S-19264T (=DSM 44701T), isolated from a smear-ripened cheese.</title>
        <authorList>
            <consortium name="US DOE Joint Genome Institute (JGI-PGF)"/>
            <person name="Walter F."/>
            <person name="Albersmeier A."/>
            <person name="Kalinowski J."/>
            <person name="Ruckert C."/>
        </authorList>
    </citation>
    <scope>NUCLEOTIDE SEQUENCE</scope>
    <source>
        <strain evidence="9">CGMCC 1.15178</strain>
    </source>
</reference>
<feature type="transmembrane region" description="Helical" evidence="7">
    <location>
        <begin position="96"/>
        <end position="115"/>
    </location>
</feature>
<evidence type="ECO:0000313" key="10">
    <source>
        <dbReference type="Proteomes" id="UP000612456"/>
    </source>
</evidence>
<evidence type="ECO:0000256" key="3">
    <source>
        <dbReference type="ARBA" id="ARBA00022475"/>
    </source>
</evidence>
<dbReference type="Gene3D" id="1.10.3720.10">
    <property type="entry name" value="MetI-like"/>
    <property type="match status" value="1"/>
</dbReference>
<evidence type="ECO:0000256" key="1">
    <source>
        <dbReference type="ARBA" id="ARBA00004651"/>
    </source>
</evidence>
<reference evidence="9" key="2">
    <citation type="submission" date="2020-09" db="EMBL/GenBank/DDBJ databases">
        <authorList>
            <person name="Sun Q."/>
            <person name="Zhou Y."/>
        </authorList>
    </citation>
    <scope>NUCLEOTIDE SEQUENCE</scope>
    <source>
        <strain evidence="9">CGMCC 1.15178</strain>
    </source>
</reference>
<feature type="transmembrane region" description="Helical" evidence="7">
    <location>
        <begin position="27"/>
        <end position="50"/>
    </location>
</feature>
<evidence type="ECO:0000256" key="2">
    <source>
        <dbReference type="ARBA" id="ARBA00022448"/>
    </source>
</evidence>
<dbReference type="CDD" id="cd06261">
    <property type="entry name" value="TM_PBP2"/>
    <property type="match status" value="1"/>
</dbReference>
<keyword evidence="6 7" id="KW-0472">Membrane</keyword>
<keyword evidence="3" id="KW-1003">Cell membrane</keyword>
<dbReference type="SUPFAM" id="SSF161098">
    <property type="entry name" value="MetI-like"/>
    <property type="match status" value="1"/>
</dbReference>
<accession>A0A916ZBD9</accession>
<evidence type="ECO:0000256" key="5">
    <source>
        <dbReference type="ARBA" id="ARBA00022989"/>
    </source>
</evidence>
<dbReference type="RefSeq" id="WP_188996226.1">
    <property type="nucleotide sequence ID" value="NZ_BMHP01000004.1"/>
</dbReference>
<proteinExistence type="inferred from homology"/>
<feature type="domain" description="ABC transmembrane type-1" evidence="8">
    <location>
        <begin position="92"/>
        <end position="284"/>
    </location>
</feature>
<keyword evidence="5 7" id="KW-1133">Transmembrane helix</keyword>